<dbReference type="PANTHER" id="PTHR48476:SF1">
    <property type="entry name" value="SHORT-CHAIN DEHYDROGENASE TIC 32, CHLOROPLASTIC-LIKE"/>
    <property type="match status" value="1"/>
</dbReference>
<dbReference type="InterPro" id="IPR055280">
    <property type="entry name" value="TIC32"/>
</dbReference>
<gene>
    <name evidence="2" type="primary">LOC120282744</name>
</gene>
<name>A0AB40CZS6_DIOCR</name>
<dbReference type="Gene3D" id="3.40.50.720">
    <property type="entry name" value="NAD(P)-binding Rossmann-like Domain"/>
    <property type="match status" value="1"/>
</dbReference>
<sequence length="126" mass="13921">MSVGNDVNDTILNKIPAAKVDAMELDLSSKASVRKFESNFNAADLPLNILMYNGYFSYDQLKLANILHANHLSSILKEQGANVTINSVHPGIIANHYFSANDFQFPIIIHTTRFTVGSPQGYSYIS</sequence>
<protein>
    <submittedName>
        <fullName evidence="2">Short-chain dehydrogenase TIC 32 A, chloroplastic-like</fullName>
    </submittedName>
</protein>
<evidence type="ECO:0000313" key="1">
    <source>
        <dbReference type="Proteomes" id="UP001515500"/>
    </source>
</evidence>
<evidence type="ECO:0000313" key="2">
    <source>
        <dbReference type="RefSeq" id="XP_039145530.1"/>
    </source>
</evidence>
<accession>A0AB40CZS6</accession>
<dbReference type="InterPro" id="IPR036291">
    <property type="entry name" value="NAD(P)-bd_dom_sf"/>
</dbReference>
<dbReference type="Proteomes" id="UP001515500">
    <property type="component" value="Chromosome 18"/>
</dbReference>
<keyword evidence="1" id="KW-1185">Reference proteome</keyword>
<dbReference type="AlphaFoldDB" id="A0AB40CZS6"/>
<dbReference type="RefSeq" id="XP_039145530.1">
    <property type="nucleotide sequence ID" value="XM_039289596.1"/>
</dbReference>
<reference evidence="2" key="1">
    <citation type="submission" date="2025-08" db="UniProtKB">
        <authorList>
            <consortium name="RefSeq"/>
        </authorList>
    </citation>
    <scope>IDENTIFICATION</scope>
</reference>
<organism evidence="1 2">
    <name type="scientific">Dioscorea cayennensis subsp. rotundata</name>
    <name type="common">White Guinea yam</name>
    <name type="synonym">Dioscorea rotundata</name>
    <dbReference type="NCBI Taxonomy" id="55577"/>
    <lineage>
        <taxon>Eukaryota</taxon>
        <taxon>Viridiplantae</taxon>
        <taxon>Streptophyta</taxon>
        <taxon>Embryophyta</taxon>
        <taxon>Tracheophyta</taxon>
        <taxon>Spermatophyta</taxon>
        <taxon>Magnoliopsida</taxon>
        <taxon>Liliopsida</taxon>
        <taxon>Dioscoreales</taxon>
        <taxon>Dioscoreaceae</taxon>
        <taxon>Dioscorea</taxon>
    </lineage>
</organism>
<proteinExistence type="predicted"/>
<dbReference type="SUPFAM" id="SSF51735">
    <property type="entry name" value="NAD(P)-binding Rossmann-fold domains"/>
    <property type="match status" value="1"/>
</dbReference>
<dbReference type="PANTHER" id="PTHR48476">
    <property type="entry name" value="SHORT-CHAIN DEHYDROGENASE TIC 32, CHLOROPLASTIC-LIKE"/>
    <property type="match status" value="1"/>
</dbReference>
<dbReference type="GeneID" id="120282744"/>